<dbReference type="InterPro" id="IPR029033">
    <property type="entry name" value="His_PPase_superfam"/>
</dbReference>
<organism evidence="2 3">
    <name type="scientific">Streptomyces caatingaensis</name>
    <dbReference type="NCBI Taxonomy" id="1678637"/>
    <lineage>
        <taxon>Bacteria</taxon>
        <taxon>Bacillati</taxon>
        <taxon>Actinomycetota</taxon>
        <taxon>Actinomycetes</taxon>
        <taxon>Kitasatosporales</taxon>
        <taxon>Streptomycetaceae</taxon>
        <taxon>Streptomyces</taxon>
    </lineage>
</organism>
<dbReference type="PANTHER" id="PTHR46517">
    <property type="entry name" value="FRUCTOSE-2,6-BISPHOSPHATASE TIGAR"/>
    <property type="match status" value="1"/>
</dbReference>
<dbReference type="AlphaFoldDB" id="A0A0K9XBR2"/>
<dbReference type="InterPro" id="IPR051695">
    <property type="entry name" value="Phosphoglycerate_Mutase"/>
</dbReference>
<comment type="caution">
    <text evidence="2">The sequence shown here is derived from an EMBL/GenBank/DDBJ whole genome shotgun (WGS) entry which is preliminary data.</text>
</comment>
<dbReference type="CDD" id="cd07067">
    <property type="entry name" value="HP_PGM_like"/>
    <property type="match status" value="1"/>
</dbReference>
<dbReference type="SMART" id="SM00855">
    <property type="entry name" value="PGAM"/>
    <property type="match status" value="1"/>
</dbReference>
<keyword evidence="1" id="KW-0378">Hydrolase</keyword>
<dbReference type="Pfam" id="PF00300">
    <property type="entry name" value="His_Phos_1"/>
    <property type="match status" value="1"/>
</dbReference>
<dbReference type="PANTHER" id="PTHR46517:SF1">
    <property type="entry name" value="FRUCTOSE-2,6-BISPHOSPHATASE TIGAR"/>
    <property type="match status" value="1"/>
</dbReference>
<evidence type="ECO:0000313" key="3">
    <source>
        <dbReference type="Proteomes" id="UP000037288"/>
    </source>
</evidence>
<dbReference type="PATRIC" id="fig|1678637.3.peg.4442"/>
<name>A0A0K9XBR2_9ACTN</name>
<dbReference type="Gene3D" id="3.40.50.1240">
    <property type="entry name" value="Phosphoglycerate mutase-like"/>
    <property type="match status" value="1"/>
</dbReference>
<reference evidence="3" key="1">
    <citation type="submission" date="2015-07" db="EMBL/GenBank/DDBJ databases">
        <title>Draft genome sequence of Streptomyces sp. CMAA 1322, a bacterium isolated from Caatinga biome, from dry forest semiarid of Brazil.</title>
        <authorList>
            <person name="Santos S.N."/>
            <person name="Gacesa R."/>
            <person name="Taketani R.G."/>
            <person name="Long P.F."/>
            <person name="Melo I.S."/>
        </authorList>
    </citation>
    <scope>NUCLEOTIDE SEQUENCE [LARGE SCALE GENOMIC DNA]</scope>
    <source>
        <strain evidence="3">CMAA 1322</strain>
    </source>
</reference>
<dbReference type="GO" id="GO:0005829">
    <property type="term" value="C:cytosol"/>
    <property type="evidence" value="ECO:0007669"/>
    <property type="project" value="TreeGrafter"/>
</dbReference>
<proteinExistence type="predicted"/>
<gene>
    <name evidence="2" type="ORF">AC230_20740</name>
</gene>
<dbReference type="STRING" id="1678637.AC230_20740"/>
<dbReference type="SUPFAM" id="SSF53254">
    <property type="entry name" value="Phosphoglycerate mutase-like"/>
    <property type="match status" value="1"/>
</dbReference>
<dbReference type="InterPro" id="IPR013078">
    <property type="entry name" value="His_Pase_superF_clade-1"/>
</dbReference>
<sequence length="235" mass="25164">MNRDAPTELLLVRHGESQSSRSGTVGGPLGCRGLTAHGRRQTGRLARRLRAEHARRPLDALYAASHLTRVQQSARLVSAALGLDVVTEPGLREADMGAADGRPWREVVAAFGGAPALRPERPLAPGAESWGAYLRRVRAALDRLLERHAGQRVLVVGHGETVAAVSQILLRLPADVRAHTAFVSHPTGLTHWARRPLPWPPVPGSALGWALLCHNDTSHLPADHLPAEPAVSATS</sequence>
<dbReference type="OrthoDB" id="3628970at2"/>
<dbReference type="GO" id="GO:0043456">
    <property type="term" value="P:regulation of pentose-phosphate shunt"/>
    <property type="evidence" value="ECO:0007669"/>
    <property type="project" value="TreeGrafter"/>
</dbReference>
<keyword evidence="3" id="KW-1185">Reference proteome</keyword>
<dbReference type="EMBL" id="LFXA01000013">
    <property type="protein sequence ID" value="KNB50850.1"/>
    <property type="molecule type" value="Genomic_DNA"/>
</dbReference>
<evidence type="ECO:0008006" key="4">
    <source>
        <dbReference type="Google" id="ProtNLM"/>
    </source>
</evidence>
<dbReference type="GO" id="GO:0045820">
    <property type="term" value="P:negative regulation of glycolytic process"/>
    <property type="evidence" value="ECO:0007669"/>
    <property type="project" value="TreeGrafter"/>
</dbReference>
<protein>
    <recommendedName>
        <fullName evidence="4">Phosphoglycerate mutase</fullName>
    </recommendedName>
</protein>
<evidence type="ECO:0000256" key="1">
    <source>
        <dbReference type="ARBA" id="ARBA00022801"/>
    </source>
</evidence>
<dbReference type="Proteomes" id="UP000037288">
    <property type="component" value="Unassembled WGS sequence"/>
</dbReference>
<dbReference type="GO" id="GO:0004331">
    <property type="term" value="F:fructose-2,6-bisphosphate 2-phosphatase activity"/>
    <property type="evidence" value="ECO:0007669"/>
    <property type="project" value="TreeGrafter"/>
</dbReference>
<dbReference type="RefSeq" id="WP_053161306.1">
    <property type="nucleotide sequence ID" value="NZ_LFXA01000013.1"/>
</dbReference>
<accession>A0A0K9XBR2</accession>
<evidence type="ECO:0000313" key="2">
    <source>
        <dbReference type="EMBL" id="KNB50850.1"/>
    </source>
</evidence>